<dbReference type="Pfam" id="PF07992">
    <property type="entry name" value="Pyr_redox_2"/>
    <property type="match status" value="1"/>
</dbReference>
<keyword evidence="3" id="KW-0285">Flavoprotein</keyword>
<dbReference type="EMBL" id="JBBMFN010000013">
    <property type="protein sequence ID" value="MEQ2465529.1"/>
    <property type="molecule type" value="Genomic_DNA"/>
</dbReference>
<comment type="caution">
    <text evidence="6">The sequence shown here is derived from an EMBL/GenBank/DDBJ whole genome shotgun (WGS) entry which is preliminary data.</text>
</comment>
<dbReference type="Gene3D" id="3.50.50.60">
    <property type="entry name" value="FAD/NAD(P)-binding domain"/>
    <property type="match status" value="2"/>
</dbReference>
<dbReference type="InterPro" id="IPR050097">
    <property type="entry name" value="Ferredoxin-NADP_redctase_2"/>
</dbReference>
<evidence type="ECO:0000256" key="1">
    <source>
        <dbReference type="ARBA" id="ARBA00001974"/>
    </source>
</evidence>
<dbReference type="InterPro" id="IPR036188">
    <property type="entry name" value="FAD/NAD-bd_sf"/>
</dbReference>
<dbReference type="PANTHER" id="PTHR48105">
    <property type="entry name" value="THIOREDOXIN REDUCTASE 1-RELATED-RELATED"/>
    <property type="match status" value="1"/>
</dbReference>
<reference evidence="6 7" key="1">
    <citation type="submission" date="2024-03" db="EMBL/GenBank/DDBJ databases">
        <title>Human intestinal bacterial collection.</title>
        <authorList>
            <person name="Pauvert C."/>
            <person name="Hitch T.C.A."/>
            <person name="Clavel T."/>
        </authorList>
    </citation>
    <scope>NUCLEOTIDE SEQUENCE [LARGE SCALE GENOMIC DNA]</scope>
    <source>
        <strain evidence="6 7">CLA-SR-H024</strain>
    </source>
</reference>
<comment type="subunit">
    <text evidence="2">Homodimer.</text>
</comment>
<dbReference type="InterPro" id="IPR023753">
    <property type="entry name" value="FAD/NAD-binding_dom"/>
</dbReference>
<dbReference type="PRINTS" id="PR00368">
    <property type="entry name" value="FADPNR"/>
</dbReference>
<evidence type="ECO:0000256" key="3">
    <source>
        <dbReference type="ARBA" id="ARBA00022630"/>
    </source>
</evidence>
<keyword evidence="7" id="KW-1185">Reference proteome</keyword>
<keyword evidence="4" id="KW-0560">Oxidoreductase</keyword>
<accession>A0ABV1F0T0</accession>
<gene>
    <name evidence="6" type="ORF">WMO63_07595</name>
</gene>
<evidence type="ECO:0000256" key="4">
    <source>
        <dbReference type="ARBA" id="ARBA00023002"/>
    </source>
</evidence>
<sequence length="302" mass="33321">MNIFDCVIIGAGPAGMSAALILGRARRNIAIFDDGTNRNRVSHESHGFITRDGISPQMFKELGMDDLMKYTNISCFKARVTNIEKARGERGLLLVKTKHHDEYLTQKLIIATGVQEVIPIPNARLYYGKSLFSCPYCDGWELRDQALIVIAHTEAQVLHMGKLVYNWSKDLVIATNGAAVSEKITEDFQKRNISIITEPIKRLLGENGYLQQVEFKSGQRITRTGGFIVPSYYRSNQFVEQLGLEVHPNGVVATDGFGRTTCKNVYVAGEAEKAGASTVVLSAADGSRTGVAVNTDLVMEQF</sequence>
<dbReference type="RefSeq" id="WP_109768679.1">
    <property type="nucleotide sequence ID" value="NZ_JBBMFN010000013.1"/>
</dbReference>
<evidence type="ECO:0000256" key="2">
    <source>
        <dbReference type="ARBA" id="ARBA00011738"/>
    </source>
</evidence>
<feature type="domain" description="FAD/NAD(P)-binding" evidence="5">
    <location>
        <begin position="4"/>
        <end position="273"/>
    </location>
</feature>
<name>A0ABV1F0T0_9BACI</name>
<dbReference type="Proteomes" id="UP001465426">
    <property type="component" value="Unassembled WGS sequence"/>
</dbReference>
<protein>
    <submittedName>
        <fullName evidence="6">NAD(P)/FAD-dependent oxidoreductase</fullName>
    </submittedName>
</protein>
<evidence type="ECO:0000259" key="5">
    <source>
        <dbReference type="Pfam" id="PF07992"/>
    </source>
</evidence>
<evidence type="ECO:0000313" key="7">
    <source>
        <dbReference type="Proteomes" id="UP001465426"/>
    </source>
</evidence>
<dbReference type="SUPFAM" id="SSF51905">
    <property type="entry name" value="FAD/NAD(P)-binding domain"/>
    <property type="match status" value="1"/>
</dbReference>
<evidence type="ECO:0000313" key="6">
    <source>
        <dbReference type="EMBL" id="MEQ2465529.1"/>
    </source>
</evidence>
<dbReference type="PRINTS" id="PR00469">
    <property type="entry name" value="PNDRDTASEII"/>
</dbReference>
<proteinExistence type="predicted"/>
<comment type="cofactor">
    <cofactor evidence="1">
        <name>FAD</name>
        <dbReference type="ChEBI" id="CHEBI:57692"/>
    </cofactor>
</comment>
<organism evidence="6 7">
    <name type="scientific">Niallia hominis</name>
    <dbReference type="NCBI Taxonomy" id="3133173"/>
    <lineage>
        <taxon>Bacteria</taxon>
        <taxon>Bacillati</taxon>
        <taxon>Bacillota</taxon>
        <taxon>Bacilli</taxon>
        <taxon>Bacillales</taxon>
        <taxon>Bacillaceae</taxon>
        <taxon>Niallia</taxon>
    </lineage>
</organism>